<accession>A0A1I3M947</accession>
<keyword evidence="2" id="KW-1185">Reference proteome</keyword>
<gene>
    <name evidence="1" type="ORF">SAMN03080618_01717</name>
</gene>
<dbReference type="OrthoDB" id="8392900at2"/>
<evidence type="ECO:0000313" key="1">
    <source>
        <dbReference type="EMBL" id="SFI93442.1"/>
    </source>
</evidence>
<dbReference type="RefSeq" id="WP_091520987.1">
    <property type="nucleotide sequence ID" value="NZ_FORF01000008.1"/>
</dbReference>
<evidence type="ECO:0000313" key="2">
    <source>
        <dbReference type="Proteomes" id="UP000242763"/>
    </source>
</evidence>
<dbReference type="Proteomes" id="UP000242763">
    <property type="component" value="Unassembled WGS sequence"/>
</dbReference>
<sequence length="68" mass="7593">MSFSYSYTFPMNGPNKLPRFKKWAVENASDIPVSLPPQVPVKSEALTIRLKSVADREALSSRLANVKL</sequence>
<protein>
    <submittedName>
        <fullName evidence="1">Uncharacterized protein</fullName>
    </submittedName>
</protein>
<reference evidence="2" key="1">
    <citation type="submission" date="2016-10" db="EMBL/GenBank/DDBJ databases">
        <authorList>
            <person name="Varghese N."/>
            <person name="Submissions S."/>
        </authorList>
    </citation>
    <scope>NUCLEOTIDE SEQUENCE [LARGE SCALE GENOMIC DNA]</scope>
    <source>
        <strain evidence="2">DSM 21857</strain>
    </source>
</reference>
<dbReference type="AlphaFoldDB" id="A0A1I3M947"/>
<organism evidence="1 2">
    <name type="scientific">Aquamicrobium aerolatum DSM 21857</name>
    <dbReference type="NCBI Taxonomy" id="1121003"/>
    <lineage>
        <taxon>Bacteria</taxon>
        <taxon>Pseudomonadati</taxon>
        <taxon>Pseudomonadota</taxon>
        <taxon>Alphaproteobacteria</taxon>
        <taxon>Hyphomicrobiales</taxon>
        <taxon>Phyllobacteriaceae</taxon>
        <taxon>Aerobium</taxon>
    </lineage>
</organism>
<proteinExistence type="predicted"/>
<name>A0A1I3M947_9HYPH</name>
<dbReference type="EMBL" id="FORF01000008">
    <property type="protein sequence ID" value="SFI93442.1"/>
    <property type="molecule type" value="Genomic_DNA"/>
</dbReference>